<dbReference type="Pfam" id="PF07992">
    <property type="entry name" value="Pyr_redox_2"/>
    <property type="match status" value="2"/>
</dbReference>
<keyword evidence="7" id="KW-1185">Reference proteome</keyword>
<sequence>MSDVHNIVIIGASVAGHTLANSLVPIIPATHRIILVDALEFSYWPISGLRAAVVPGWEKKVLRPLTQDTVFQKDSPHRMVPGNKVIELKKGSVILEKPFEGSTELSFFKCIIATGASQPVPMRPQGREGAAEAEARLVKMQEDIKQATKVVIIGGGPVGVEMAGEIHDMYPDTSITIIHDGPALLQSSPPVPNPEDTPSPWTMPPVNPKLSKALSGLMKEIKIDVILDDRAISSDIPGEWDGSIGSQGGIKEVKLRSGKSVETDFVFLGVGNKVNVDLVKRADTGALAGSLIHVDEYLRITSTSPESPLKENYYAIGDCSSTPGWKTSQGAQADAQGLAPIIVADCKLRPAKPYKRSKMHGLFIPIGTAHGRGYVTFPLLGDVFFPEFMVKKAKGTDLFFTGGFLKLFQGAESVE</sequence>
<keyword evidence="2" id="KW-0285">Flavoprotein</keyword>
<dbReference type="PANTHER" id="PTHR43735">
    <property type="entry name" value="APOPTOSIS-INDUCING FACTOR 1"/>
    <property type="match status" value="1"/>
</dbReference>
<evidence type="ECO:0000256" key="4">
    <source>
        <dbReference type="ARBA" id="ARBA00023002"/>
    </source>
</evidence>
<dbReference type="AlphaFoldDB" id="A0A4Q1BF40"/>
<dbReference type="GO" id="GO:0004174">
    <property type="term" value="F:electron-transferring-flavoprotein dehydrogenase activity"/>
    <property type="evidence" value="ECO:0007669"/>
    <property type="project" value="TreeGrafter"/>
</dbReference>
<dbReference type="Proteomes" id="UP000289152">
    <property type="component" value="Unassembled WGS sequence"/>
</dbReference>
<dbReference type="InterPro" id="IPR036188">
    <property type="entry name" value="FAD/NAD-bd_sf"/>
</dbReference>
<dbReference type="InterPro" id="IPR023753">
    <property type="entry name" value="FAD/NAD-binding_dom"/>
</dbReference>
<dbReference type="OrthoDB" id="202203at2759"/>
<dbReference type="PRINTS" id="PR00368">
    <property type="entry name" value="FADPNR"/>
</dbReference>
<dbReference type="GO" id="GO:0005737">
    <property type="term" value="C:cytoplasm"/>
    <property type="evidence" value="ECO:0007669"/>
    <property type="project" value="TreeGrafter"/>
</dbReference>
<reference evidence="6 7" key="1">
    <citation type="submission" date="2016-06" db="EMBL/GenBank/DDBJ databases">
        <title>Evolution of pathogenesis and genome organization in the Tremellales.</title>
        <authorList>
            <person name="Cuomo C."/>
            <person name="Litvintseva A."/>
            <person name="Heitman J."/>
            <person name="Chen Y."/>
            <person name="Sun S."/>
            <person name="Springer D."/>
            <person name="Dromer F."/>
            <person name="Young S."/>
            <person name="Zeng Q."/>
            <person name="Chapman S."/>
            <person name="Gujja S."/>
            <person name="Saif S."/>
            <person name="Birren B."/>
        </authorList>
    </citation>
    <scope>NUCLEOTIDE SEQUENCE [LARGE SCALE GENOMIC DNA]</scope>
    <source>
        <strain evidence="6 7">ATCC 28783</strain>
    </source>
</reference>
<dbReference type="GO" id="GO:0050660">
    <property type="term" value="F:flavin adenine dinucleotide binding"/>
    <property type="evidence" value="ECO:0007669"/>
    <property type="project" value="TreeGrafter"/>
</dbReference>
<dbReference type="STRING" id="5217.A0A4Q1BF40"/>
<evidence type="ECO:0000259" key="5">
    <source>
        <dbReference type="Pfam" id="PF07992"/>
    </source>
</evidence>
<dbReference type="Gene3D" id="3.50.50.60">
    <property type="entry name" value="FAD/NAD(P)-binding domain"/>
    <property type="match status" value="2"/>
</dbReference>
<comment type="caution">
    <text evidence="6">The sequence shown here is derived from an EMBL/GenBank/DDBJ whole genome shotgun (WGS) entry which is preliminary data.</text>
</comment>
<dbReference type="InParanoid" id="A0A4Q1BF40"/>
<evidence type="ECO:0000256" key="3">
    <source>
        <dbReference type="ARBA" id="ARBA00022827"/>
    </source>
</evidence>
<dbReference type="PANTHER" id="PTHR43735:SF3">
    <property type="entry name" value="FERROPTOSIS SUPPRESSOR PROTEIN 1"/>
    <property type="match status" value="1"/>
</dbReference>
<keyword evidence="3" id="KW-0274">FAD</keyword>
<evidence type="ECO:0000256" key="2">
    <source>
        <dbReference type="ARBA" id="ARBA00022630"/>
    </source>
</evidence>
<dbReference type="VEuPathDB" id="FungiDB:TREMEDRAFT_41890"/>
<dbReference type="OMA" id="PIPFKQS"/>
<accession>A0A4Q1BF40</accession>
<protein>
    <recommendedName>
        <fullName evidence="5">FAD/NAD(P)-binding domain-containing protein</fullName>
    </recommendedName>
</protein>
<proteinExistence type="inferred from homology"/>
<keyword evidence="4" id="KW-0560">Oxidoreductase</keyword>
<name>A0A4Q1BF40_TREME</name>
<evidence type="ECO:0000313" key="6">
    <source>
        <dbReference type="EMBL" id="RXK36205.1"/>
    </source>
</evidence>
<comment type="similarity">
    <text evidence="1">Belongs to the FAD-dependent oxidoreductase family.</text>
</comment>
<evidence type="ECO:0000313" key="7">
    <source>
        <dbReference type="Proteomes" id="UP000289152"/>
    </source>
</evidence>
<organism evidence="6 7">
    <name type="scientific">Tremella mesenterica</name>
    <name type="common">Jelly fungus</name>
    <dbReference type="NCBI Taxonomy" id="5217"/>
    <lineage>
        <taxon>Eukaryota</taxon>
        <taxon>Fungi</taxon>
        <taxon>Dikarya</taxon>
        <taxon>Basidiomycota</taxon>
        <taxon>Agaricomycotina</taxon>
        <taxon>Tremellomycetes</taxon>
        <taxon>Tremellales</taxon>
        <taxon>Tremellaceae</taxon>
        <taxon>Tremella</taxon>
    </lineage>
</organism>
<dbReference type="SUPFAM" id="SSF51905">
    <property type="entry name" value="FAD/NAD(P)-binding domain"/>
    <property type="match status" value="1"/>
</dbReference>
<feature type="domain" description="FAD/NAD(P)-binding" evidence="5">
    <location>
        <begin position="200"/>
        <end position="334"/>
    </location>
</feature>
<gene>
    <name evidence="6" type="ORF">M231_06549</name>
</gene>
<feature type="domain" description="FAD/NAD(P)-binding" evidence="5">
    <location>
        <begin position="6"/>
        <end position="186"/>
    </location>
</feature>
<dbReference type="EMBL" id="SDIL01000105">
    <property type="protein sequence ID" value="RXK36205.1"/>
    <property type="molecule type" value="Genomic_DNA"/>
</dbReference>
<evidence type="ECO:0000256" key="1">
    <source>
        <dbReference type="ARBA" id="ARBA00006442"/>
    </source>
</evidence>